<comment type="caution">
    <text evidence="2">The sequence shown here is derived from an EMBL/GenBank/DDBJ whole genome shotgun (WGS) entry which is preliminary data.</text>
</comment>
<feature type="compositionally biased region" description="Polar residues" evidence="1">
    <location>
        <begin position="118"/>
        <end position="144"/>
    </location>
</feature>
<dbReference type="AlphaFoldDB" id="A0A699H342"/>
<name>A0A699H342_TANCI</name>
<protein>
    <submittedName>
        <fullName evidence="2">Integrase, catalytic region, zinc finger, CCHC-type, peptidase aspartic, catalytic</fullName>
    </submittedName>
</protein>
<sequence length="800" mass="91214">MKNKKNHVDKTKCNAHVMQSMLNANSVSESVSNALIKHSVKNAKSESLCAICNKCLFDANHDMCLINCRTFTIVGNRCPLTRITSTKIVPPKESTIALVITPTQGIFVYSRRPKASRSIGSSSKVKNVESNTPNSTEPNQSWGSTISDVPSSSFIDFRLSKLFCGYGYYQMGNVIISQVYYVEGLGHNSFCVGQFCDSDLEVAFRKHTCFVHDLEGVDLLKGLRGSNLYTLSLENLMLSSPICLLSKASKTKSWLWHRILSHLNFNYITCYTQNRSLIRKRHNKTPYKLFHDRKPDLSYHHVFGALCYPTNDGEDLDELKLKADIGIFDSGLNFSLLEQSVHDSCQIFLLQLFIAPKHVVSTGSSSTIIDQDAPSTNTSQTTLETPSPVIPLGVKEAYHDIEVAHMDNNPFVEFLIPEPSSEESYTRIYKVKLDELGGLLKNKARLVVRVYRREEWIDFKESFALGMETYEPADTPMVEKSKLDEDPQGKVVDPTHYRGMIGTLMYLIASRPDLMLAMRVAKIPKKSTSGSMQMLGERLQFWYTIKKVQGTNSYEFLLANKKCIVNAKVFRTILDTCPRVEGVHFTNVLDNDIALTFLINLGYKGLLKKHTNMFVDHMHQPWRTLATIINKCISKKLASNDKLKKYRIDILWGMFKREYVDYSALIWEDIAYQIDHMKEKRSRSENMPYPRFTKIIINHFLKQHKSLTNLNHKHHHTIKDDGIVSRLKFVRIGRFNFRITSLTGFLAQSIRSSNADALDSLYLLVLITRTSQSRQHGFPFITVNTKEYHSECSGNYKDNA</sequence>
<gene>
    <name evidence="2" type="ORF">Tci_283799</name>
</gene>
<organism evidence="2">
    <name type="scientific">Tanacetum cinerariifolium</name>
    <name type="common">Dalmatian daisy</name>
    <name type="synonym">Chrysanthemum cinerariifolium</name>
    <dbReference type="NCBI Taxonomy" id="118510"/>
    <lineage>
        <taxon>Eukaryota</taxon>
        <taxon>Viridiplantae</taxon>
        <taxon>Streptophyta</taxon>
        <taxon>Embryophyta</taxon>
        <taxon>Tracheophyta</taxon>
        <taxon>Spermatophyta</taxon>
        <taxon>Magnoliopsida</taxon>
        <taxon>eudicotyledons</taxon>
        <taxon>Gunneridae</taxon>
        <taxon>Pentapetalae</taxon>
        <taxon>asterids</taxon>
        <taxon>campanulids</taxon>
        <taxon>Asterales</taxon>
        <taxon>Asteraceae</taxon>
        <taxon>Asteroideae</taxon>
        <taxon>Anthemideae</taxon>
        <taxon>Anthemidinae</taxon>
        <taxon>Tanacetum</taxon>
    </lineage>
</organism>
<evidence type="ECO:0000256" key="1">
    <source>
        <dbReference type="SAM" id="MobiDB-lite"/>
    </source>
</evidence>
<reference evidence="2" key="1">
    <citation type="journal article" date="2019" name="Sci. Rep.">
        <title>Draft genome of Tanacetum cinerariifolium, the natural source of mosquito coil.</title>
        <authorList>
            <person name="Yamashiro T."/>
            <person name="Shiraishi A."/>
            <person name="Satake H."/>
            <person name="Nakayama K."/>
        </authorList>
    </citation>
    <scope>NUCLEOTIDE SEQUENCE</scope>
</reference>
<feature type="region of interest" description="Disordered" evidence="1">
    <location>
        <begin position="117"/>
        <end position="144"/>
    </location>
</feature>
<feature type="region of interest" description="Disordered" evidence="1">
    <location>
        <begin position="366"/>
        <end position="385"/>
    </location>
</feature>
<dbReference type="EMBL" id="BKCJ010090454">
    <property type="protein sequence ID" value="GEX11824.1"/>
    <property type="molecule type" value="Genomic_DNA"/>
</dbReference>
<proteinExistence type="predicted"/>
<evidence type="ECO:0000313" key="2">
    <source>
        <dbReference type="EMBL" id="GEX11824.1"/>
    </source>
</evidence>
<accession>A0A699H342</accession>